<evidence type="ECO:0000313" key="8">
    <source>
        <dbReference type="Proteomes" id="UP000694845"/>
    </source>
</evidence>
<dbReference type="InterPro" id="IPR000315">
    <property type="entry name" value="Znf_B-box"/>
</dbReference>
<dbReference type="PANTHER" id="PTHR25462">
    <property type="entry name" value="BONUS, ISOFORM C-RELATED"/>
    <property type="match status" value="1"/>
</dbReference>
<proteinExistence type="predicted"/>
<dbReference type="PROSITE" id="PS50119">
    <property type="entry name" value="ZF_BBOX"/>
    <property type="match status" value="1"/>
</dbReference>
<dbReference type="Pfam" id="PF00097">
    <property type="entry name" value="zf-C3HC4"/>
    <property type="match status" value="1"/>
</dbReference>
<gene>
    <name evidence="9" type="primary">LOC110978220</name>
</gene>
<sequence length="405" mass="46545">MYKIIPTGEYIKEEMEPHPQNPTELTARSVLEMLTQDFLKCHICLNTFESPTFLDCQHTFCLQCLENLRSSNGRSCNELGCPDCRVKTPLIGRSISALKPNFTMASLVAEVKSQKRMLCIQQMAMIPTCSLCNKANVVILCSDCRERLCQDCWMKQESNHATHKTDVLDLIWTEKSPTVPKCSKHGESQCCYFCQTCQDFICLMCMATLHRSHEHKHLEIDQAYDTARQELGILLSRSEKRLQEYISHKAIIERKCNEMQDEIAEATTKIQQSGGPNKDRYLSKLTEFAQARAAEYSKAMEAACTKVEWVQNIRDTISKRVSSADKYALLRSKEELVLQLRHILEKTVPIPELPTIVYINVRKAKCYKSADFQVTSSNDTWYMDDTEMSIPVRPGPRLYWVQIKL</sequence>
<evidence type="ECO:0000256" key="3">
    <source>
        <dbReference type="ARBA" id="ARBA00022833"/>
    </source>
</evidence>
<dbReference type="KEGG" id="aplc:110978220"/>
<evidence type="ECO:0000313" key="9">
    <source>
        <dbReference type="RefSeq" id="XP_022088730.1"/>
    </source>
</evidence>
<feature type="domain" description="B box-type" evidence="7">
    <location>
        <begin position="182"/>
        <end position="220"/>
    </location>
</feature>
<keyword evidence="1" id="KW-0479">Metal-binding</keyword>
<evidence type="ECO:0000256" key="2">
    <source>
        <dbReference type="ARBA" id="ARBA00022771"/>
    </source>
</evidence>
<dbReference type="PANTHER" id="PTHR25462:SF305">
    <property type="entry name" value="RING-TYPE DOMAIN-CONTAINING PROTEIN"/>
    <property type="match status" value="1"/>
</dbReference>
<dbReference type="SMART" id="SM00336">
    <property type="entry name" value="BBOX"/>
    <property type="match status" value="2"/>
</dbReference>
<dbReference type="Gene3D" id="3.30.160.60">
    <property type="entry name" value="Classic Zinc Finger"/>
    <property type="match status" value="1"/>
</dbReference>
<dbReference type="RefSeq" id="XP_022088730.1">
    <property type="nucleotide sequence ID" value="XM_022233038.1"/>
</dbReference>
<dbReference type="GO" id="GO:0008270">
    <property type="term" value="F:zinc ion binding"/>
    <property type="evidence" value="ECO:0007669"/>
    <property type="project" value="UniProtKB-KW"/>
</dbReference>
<keyword evidence="5" id="KW-0175">Coiled coil</keyword>
<dbReference type="OMA" id="FRERPEM"/>
<evidence type="ECO:0000259" key="6">
    <source>
        <dbReference type="PROSITE" id="PS50089"/>
    </source>
</evidence>
<keyword evidence="3" id="KW-0862">Zinc</keyword>
<feature type="coiled-coil region" evidence="5">
    <location>
        <begin position="242"/>
        <end position="269"/>
    </location>
</feature>
<dbReference type="Pfam" id="PF00643">
    <property type="entry name" value="zf-B_box"/>
    <property type="match status" value="1"/>
</dbReference>
<dbReference type="PROSITE" id="PS50089">
    <property type="entry name" value="ZF_RING_2"/>
    <property type="match status" value="1"/>
</dbReference>
<dbReference type="GeneID" id="110978220"/>
<dbReference type="InterPro" id="IPR001841">
    <property type="entry name" value="Znf_RING"/>
</dbReference>
<reference evidence="9" key="1">
    <citation type="submission" date="2025-08" db="UniProtKB">
        <authorList>
            <consortium name="RefSeq"/>
        </authorList>
    </citation>
    <scope>IDENTIFICATION</scope>
</reference>
<organism evidence="8 9">
    <name type="scientific">Acanthaster planci</name>
    <name type="common">Crown-of-thorns starfish</name>
    <dbReference type="NCBI Taxonomy" id="133434"/>
    <lineage>
        <taxon>Eukaryota</taxon>
        <taxon>Metazoa</taxon>
        <taxon>Echinodermata</taxon>
        <taxon>Eleutherozoa</taxon>
        <taxon>Asterozoa</taxon>
        <taxon>Asteroidea</taxon>
        <taxon>Valvatacea</taxon>
        <taxon>Valvatida</taxon>
        <taxon>Acanthasteridae</taxon>
        <taxon>Acanthaster</taxon>
    </lineage>
</organism>
<accession>A0A8B7Y8P6</accession>
<evidence type="ECO:0000256" key="5">
    <source>
        <dbReference type="SAM" id="Coils"/>
    </source>
</evidence>
<evidence type="ECO:0000256" key="1">
    <source>
        <dbReference type="ARBA" id="ARBA00022723"/>
    </source>
</evidence>
<dbReference type="InterPro" id="IPR047153">
    <property type="entry name" value="TRIM45/56/19-like"/>
</dbReference>
<dbReference type="Gene3D" id="3.30.40.10">
    <property type="entry name" value="Zinc/RING finger domain, C3HC4 (zinc finger)"/>
    <property type="match status" value="1"/>
</dbReference>
<dbReference type="PROSITE" id="PS00518">
    <property type="entry name" value="ZF_RING_1"/>
    <property type="match status" value="1"/>
</dbReference>
<dbReference type="SUPFAM" id="SSF57850">
    <property type="entry name" value="RING/U-box"/>
    <property type="match status" value="1"/>
</dbReference>
<name>A0A8B7Y8P6_ACAPL</name>
<keyword evidence="2 4" id="KW-0863">Zinc-finger</keyword>
<keyword evidence="8" id="KW-1185">Reference proteome</keyword>
<dbReference type="GO" id="GO:0005654">
    <property type="term" value="C:nucleoplasm"/>
    <property type="evidence" value="ECO:0007669"/>
    <property type="project" value="TreeGrafter"/>
</dbReference>
<dbReference type="Proteomes" id="UP000694845">
    <property type="component" value="Unplaced"/>
</dbReference>
<dbReference type="SUPFAM" id="SSF57845">
    <property type="entry name" value="B-box zinc-binding domain"/>
    <property type="match status" value="1"/>
</dbReference>
<feature type="domain" description="RING-type" evidence="6">
    <location>
        <begin position="41"/>
        <end position="85"/>
    </location>
</feature>
<dbReference type="InterPro" id="IPR017907">
    <property type="entry name" value="Znf_RING_CS"/>
</dbReference>
<dbReference type="InterPro" id="IPR013083">
    <property type="entry name" value="Znf_RING/FYVE/PHD"/>
</dbReference>
<evidence type="ECO:0000259" key="7">
    <source>
        <dbReference type="PROSITE" id="PS50119"/>
    </source>
</evidence>
<dbReference type="SMART" id="SM00184">
    <property type="entry name" value="RING"/>
    <property type="match status" value="1"/>
</dbReference>
<evidence type="ECO:0000256" key="4">
    <source>
        <dbReference type="PROSITE-ProRule" id="PRU00024"/>
    </source>
</evidence>
<dbReference type="OrthoDB" id="111250at2759"/>
<dbReference type="CDD" id="cd19756">
    <property type="entry name" value="Bbox2"/>
    <property type="match status" value="1"/>
</dbReference>
<protein>
    <submittedName>
        <fullName evidence="9">E3 ubiquitin-protein ligase TRIM56-like</fullName>
    </submittedName>
</protein>
<dbReference type="InterPro" id="IPR018957">
    <property type="entry name" value="Znf_C3HC4_RING-type"/>
</dbReference>
<dbReference type="GO" id="GO:0061630">
    <property type="term" value="F:ubiquitin protein ligase activity"/>
    <property type="evidence" value="ECO:0007669"/>
    <property type="project" value="TreeGrafter"/>
</dbReference>
<dbReference type="AlphaFoldDB" id="A0A8B7Y8P6"/>